<dbReference type="OrthoDB" id="21336at2157"/>
<protein>
    <submittedName>
        <fullName evidence="3">Extracellular ligand-binding receptor</fullName>
    </submittedName>
</protein>
<name>H1KWC8_9EURY</name>
<dbReference type="InterPro" id="IPR028082">
    <property type="entry name" value="Peripla_BP_I"/>
</dbReference>
<evidence type="ECO:0000256" key="1">
    <source>
        <dbReference type="ARBA" id="ARBA00022729"/>
    </source>
</evidence>
<proteinExistence type="predicted"/>
<dbReference type="InterPro" id="IPR051010">
    <property type="entry name" value="BCAA_transport"/>
</dbReference>
<dbReference type="InterPro" id="IPR028081">
    <property type="entry name" value="Leu-bd"/>
</dbReference>
<feature type="domain" description="Leucine-binding protein" evidence="2">
    <location>
        <begin position="39"/>
        <end position="361"/>
    </location>
</feature>
<dbReference type="SUPFAM" id="SSF53822">
    <property type="entry name" value="Periplasmic binding protein-like I"/>
    <property type="match status" value="1"/>
</dbReference>
<evidence type="ECO:0000313" key="4">
    <source>
        <dbReference type="Proteomes" id="UP000003706"/>
    </source>
</evidence>
<gene>
    <name evidence="3" type="ORF">MetfoDRAFT_0101</name>
</gene>
<reference evidence="3 4" key="1">
    <citation type="submission" date="2011-09" db="EMBL/GenBank/DDBJ databases">
        <title>The draft genome of Methanotorris formicicus Mc-S-70.</title>
        <authorList>
            <consortium name="US DOE Joint Genome Institute (JGI-PGF)"/>
            <person name="Lucas S."/>
            <person name="Han J."/>
            <person name="Lapidus A."/>
            <person name="Cheng J.-F."/>
            <person name="Goodwin L."/>
            <person name="Pitluck S."/>
            <person name="Peters L."/>
            <person name="Land M.L."/>
            <person name="Hauser L."/>
            <person name="Sieprawska-Lupa M."/>
            <person name="Takai K."/>
            <person name="Miyazaki J."/>
            <person name="Whitman W."/>
            <person name="Woyke T.J."/>
        </authorList>
    </citation>
    <scope>NUCLEOTIDE SEQUENCE [LARGE SCALE GENOMIC DNA]</scope>
    <source>
        <strain evidence="3 4">Mc-S-70</strain>
    </source>
</reference>
<keyword evidence="4" id="KW-1185">Reference proteome</keyword>
<dbReference type="PANTHER" id="PTHR30483">
    <property type="entry name" value="LEUCINE-SPECIFIC-BINDING PROTEIN"/>
    <property type="match status" value="1"/>
</dbReference>
<dbReference type="AlphaFoldDB" id="H1KWC8"/>
<accession>H1KWC8</accession>
<organism evidence="3 4">
    <name type="scientific">Methanotorris formicicus Mc-S-70</name>
    <dbReference type="NCBI Taxonomy" id="647171"/>
    <lineage>
        <taxon>Archaea</taxon>
        <taxon>Methanobacteriati</taxon>
        <taxon>Methanobacteriota</taxon>
        <taxon>Methanomada group</taxon>
        <taxon>Methanococci</taxon>
        <taxon>Methanococcales</taxon>
        <taxon>Methanocaldococcaceae</taxon>
        <taxon>Methanotorris</taxon>
    </lineage>
</organism>
<dbReference type="PATRIC" id="fig|647171.4.peg.97"/>
<dbReference type="RefSeq" id="WP_007043547.1">
    <property type="nucleotide sequence ID" value="NZ_AGJL01000002.1"/>
</dbReference>
<dbReference type="PROSITE" id="PS51257">
    <property type="entry name" value="PROKAR_LIPOPROTEIN"/>
    <property type="match status" value="1"/>
</dbReference>
<dbReference type="EMBL" id="AGJL01000002">
    <property type="protein sequence ID" value="EHP89505.1"/>
    <property type="molecule type" value="Genomic_DNA"/>
</dbReference>
<comment type="caution">
    <text evidence="3">The sequence shown here is derived from an EMBL/GenBank/DDBJ whole genome shotgun (WGS) entry which is preliminary data.</text>
</comment>
<dbReference type="Pfam" id="PF13458">
    <property type="entry name" value="Peripla_BP_6"/>
    <property type="match status" value="1"/>
</dbReference>
<dbReference type="CDD" id="cd06346">
    <property type="entry name" value="PBP1_ABC_ligand_binding-like"/>
    <property type="match status" value="1"/>
</dbReference>
<dbReference type="PANTHER" id="PTHR30483:SF40">
    <property type="entry name" value="HISTIDINE KINASE"/>
    <property type="match status" value="1"/>
</dbReference>
<sequence length="425" mass="47215">MWKKLLALIFAVAIVTAFSGCTNKTQEAETGTSATDNVIKIGVLTDLSGPLSSDGNDIKKTLEIGKDGINKYFEEKGMPYKVELYVEDTQTNPSIALQKVQSLKAKGINLIIGPMSSSEVKNIKNYVTSNKMVIISPSSTAIPIMIGFTKPEDKKYVFRFVPNDEFQGKAIAGEIKDMGIKDVVVIYRGDAWGKGLEKAAVENLKKEGINIVDEIEYPSTPEPSDWSPYIQTLENKLQGKDPKTTAVLSIGFEELATLLSQIDGNSPLLKYKWFGSDGIVDSEKVVKEAKDKAMKIGLYSTEFYGVSDEAKKLAEEYKKRGYGEKPRQYALVSYDALWVGAISYAEMLNETGKYDADLLVKLIKENTVKYTKDEFGSKPVTGDIYLNEWNDRASGDYGIHAVTEDGWKLVGIWDYKTGKINWINK</sequence>
<dbReference type="Gene3D" id="3.40.50.2300">
    <property type="match status" value="2"/>
</dbReference>
<keyword evidence="3" id="KW-0675">Receptor</keyword>
<evidence type="ECO:0000259" key="2">
    <source>
        <dbReference type="Pfam" id="PF13458"/>
    </source>
</evidence>
<evidence type="ECO:0000313" key="3">
    <source>
        <dbReference type="EMBL" id="EHP89505.1"/>
    </source>
</evidence>
<dbReference type="Proteomes" id="UP000003706">
    <property type="component" value="Unassembled WGS sequence"/>
</dbReference>
<dbReference type="STRING" id="647171.MetfoDRAFT_0101"/>
<keyword evidence="1" id="KW-0732">Signal</keyword>